<dbReference type="Proteomes" id="UP001194468">
    <property type="component" value="Unassembled WGS sequence"/>
</dbReference>
<dbReference type="AlphaFoldDB" id="A0AAD4GGG2"/>
<reference evidence="1" key="1">
    <citation type="submission" date="2019-10" db="EMBL/GenBank/DDBJ databases">
        <authorList>
            <consortium name="DOE Joint Genome Institute"/>
            <person name="Kuo A."/>
            <person name="Miyauchi S."/>
            <person name="Kiss E."/>
            <person name="Drula E."/>
            <person name="Kohler A."/>
            <person name="Sanchez-Garcia M."/>
            <person name="Andreopoulos B."/>
            <person name="Barry K.W."/>
            <person name="Bonito G."/>
            <person name="Buee M."/>
            <person name="Carver A."/>
            <person name="Chen C."/>
            <person name="Cichocki N."/>
            <person name="Clum A."/>
            <person name="Culley D."/>
            <person name="Crous P.W."/>
            <person name="Fauchery L."/>
            <person name="Girlanda M."/>
            <person name="Hayes R."/>
            <person name="Keri Z."/>
            <person name="LaButti K."/>
            <person name="Lipzen A."/>
            <person name="Lombard V."/>
            <person name="Magnuson J."/>
            <person name="Maillard F."/>
            <person name="Morin E."/>
            <person name="Murat C."/>
            <person name="Nolan M."/>
            <person name="Ohm R."/>
            <person name="Pangilinan J."/>
            <person name="Pereira M."/>
            <person name="Perotto S."/>
            <person name="Peter M."/>
            <person name="Riley R."/>
            <person name="Sitrit Y."/>
            <person name="Stielow B."/>
            <person name="Szollosi G."/>
            <person name="Zifcakova L."/>
            <person name="Stursova M."/>
            <person name="Spatafora J.W."/>
            <person name="Tedersoo L."/>
            <person name="Vaario L.-M."/>
            <person name="Yamada A."/>
            <person name="Yan M."/>
            <person name="Wang P."/>
            <person name="Xu J."/>
            <person name="Bruns T."/>
            <person name="Baldrian P."/>
            <person name="Vilgalys R."/>
            <person name="Henrissat B."/>
            <person name="Grigoriev I.V."/>
            <person name="Hibbett D."/>
            <person name="Nagy L.G."/>
            <person name="Martin F.M."/>
        </authorList>
    </citation>
    <scope>NUCLEOTIDE SEQUENCE</scope>
    <source>
        <strain evidence="1">BED1</strain>
    </source>
</reference>
<sequence length="91" mass="10433">TQGQTIANAIVDIASPPTGHITPFNIYVALSRVRGREGIRLLRDFDERYLTSHPSEFLRNEDGRLAKLNQRTLTEWNQIQRQGESFQAYST</sequence>
<keyword evidence="2" id="KW-1185">Reference proteome</keyword>
<protein>
    <submittedName>
        <fullName evidence="1">Uncharacterized protein</fullName>
    </submittedName>
</protein>
<evidence type="ECO:0000313" key="2">
    <source>
        <dbReference type="Proteomes" id="UP001194468"/>
    </source>
</evidence>
<feature type="non-terminal residue" evidence="1">
    <location>
        <position position="1"/>
    </location>
</feature>
<comment type="caution">
    <text evidence="1">The sequence shown here is derived from an EMBL/GenBank/DDBJ whole genome shotgun (WGS) entry which is preliminary data.</text>
</comment>
<proteinExistence type="predicted"/>
<accession>A0AAD4GGG2</accession>
<evidence type="ECO:0000313" key="1">
    <source>
        <dbReference type="EMBL" id="KAF8442298.1"/>
    </source>
</evidence>
<dbReference type="EMBL" id="WHUW01000009">
    <property type="protein sequence ID" value="KAF8442298.1"/>
    <property type="molecule type" value="Genomic_DNA"/>
</dbReference>
<organism evidence="1 2">
    <name type="scientific">Boletus edulis BED1</name>
    <dbReference type="NCBI Taxonomy" id="1328754"/>
    <lineage>
        <taxon>Eukaryota</taxon>
        <taxon>Fungi</taxon>
        <taxon>Dikarya</taxon>
        <taxon>Basidiomycota</taxon>
        <taxon>Agaricomycotina</taxon>
        <taxon>Agaricomycetes</taxon>
        <taxon>Agaricomycetidae</taxon>
        <taxon>Boletales</taxon>
        <taxon>Boletineae</taxon>
        <taxon>Boletaceae</taxon>
        <taxon>Boletoideae</taxon>
        <taxon>Boletus</taxon>
    </lineage>
</organism>
<reference evidence="1" key="2">
    <citation type="journal article" date="2020" name="Nat. Commun.">
        <title>Large-scale genome sequencing of mycorrhizal fungi provides insights into the early evolution of symbiotic traits.</title>
        <authorList>
            <person name="Miyauchi S."/>
            <person name="Kiss E."/>
            <person name="Kuo A."/>
            <person name="Drula E."/>
            <person name="Kohler A."/>
            <person name="Sanchez-Garcia M."/>
            <person name="Morin E."/>
            <person name="Andreopoulos B."/>
            <person name="Barry K.W."/>
            <person name="Bonito G."/>
            <person name="Buee M."/>
            <person name="Carver A."/>
            <person name="Chen C."/>
            <person name="Cichocki N."/>
            <person name="Clum A."/>
            <person name="Culley D."/>
            <person name="Crous P.W."/>
            <person name="Fauchery L."/>
            <person name="Girlanda M."/>
            <person name="Hayes R.D."/>
            <person name="Keri Z."/>
            <person name="LaButti K."/>
            <person name="Lipzen A."/>
            <person name="Lombard V."/>
            <person name="Magnuson J."/>
            <person name="Maillard F."/>
            <person name="Murat C."/>
            <person name="Nolan M."/>
            <person name="Ohm R.A."/>
            <person name="Pangilinan J."/>
            <person name="Pereira M.F."/>
            <person name="Perotto S."/>
            <person name="Peter M."/>
            <person name="Pfister S."/>
            <person name="Riley R."/>
            <person name="Sitrit Y."/>
            <person name="Stielow J.B."/>
            <person name="Szollosi G."/>
            <person name="Zifcakova L."/>
            <person name="Stursova M."/>
            <person name="Spatafora J.W."/>
            <person name="Tedersoo L."/>
            <person name="Vaario L.M."/>
            <person name="Yamada A."/>
            <person name="Yan M."/>
            <person name="Wang P."/>
            <person name="Xu J."/>
            <person name="Bruns T."/>
            <person name="Baldrian P."/>
            <person name="Vilgalys R."/>
            <person name="Dunand C."/>
            <person name="Henrissat B."/>
            <person name="Grigoriev I.V."/>
            <person name="Hibbett D."/>
            <person name="Nagy L.G."/>
            <person name="Martin F.M."/>
        </authorList>
    </citation>
    <scope>NUCLEOTIDE SEQUENCE</scope>
    <source>
        <strain evidence="1">BED1</strain>
    </source>
</reference>
<name>A0AAD4GGG2_BOLED</name>
<gene>
    <name evidence="1" type="ORF">L210DRAFT_845158</name>
</gene>